<evidence type="ECO:0000313" key="1">
    <source>
        <dbReference type="EMBL" id="GLS83240.1"/>
    </source>
</evidence>
<dbReference type="Proteomes" id="UP001157439">
    <property type="component" value="Unassembled WGS sequence"/>
</dbReference>
<dbReference type="AlphaFoldDB" id="A0AA37WY05"/>
<keyword evidence="2" id="KW-1185">Reference proteome</keyword>
<name>A0AA37WY05_9GAMM</name>
<dbReference type="RefSeq" id="WP_095499875.1">
    <property type="nucleotide sequence ID" value="NZ_BSPO01000002.1"/>
</dbReference>
<protein>
    <recommendedName>
        <fullName evidence="3">Phage antitermination protein Q</fullName>
    </recommendedName>
</protein>
<reference evidence="1 2" key="1">
    <citation type="journal article" date="2014" name="Int. J. Syst. Evol. Microbiol.">
        <title>Complete genome sequence of Corynebacterium casei LMG S-19264T (=DSM 44701T), isolated from a smear-ripened cheese.</title>
        <authorList>
            <consortium name="US DOE Joint Genome Institute (JGI-PGF)"/>
            <person name="Walter F."/>
            <person name="Albersmeier A."/>
            <person name="Kalinowski J."/>
            <person name="Ruckert C."/>
        </authorList>
    </citation>
    <scope>NUCLEOTIDE SEQUENCE [LARGE SCALE GENOMIC DNA]</scope>
    <source>
        <strain evidence="1 2">NBRC 112785</strain>
    </source>
</reference>
<sequence length="134" mass="15020">MQESIEGKLRIWGRWASDKTGTEYRCALEVKLPRGTSLTAQDIDTAMRVDAAIANLNVSRWAGDHSLVWLLKQYYMHQCSYAEIAAFIKAHPKSALNDGWALGEMSKDKIWKLLCQAKGYVAGWLDAQANVATM</sequence>
<dbReference type="EMBL" id="BSPO01000002">
    <property type="protein sequence ID" value="GLS83240.1"/>
    <property type="molecule type" value="Genomic_DNA"/>
</dbReference>
<evidence type="ECO:0000313" key="2">
    <source>
        <dbReference type="Proteomes" id="UP001157439"/>
    </source>
</evidence>
<gene>
    <name evidence="1" type="ORF">GCM10007894_12170</name>
</gene>
<evidence type="ECO:0008006" key="3">
    <source>
        <dbReference type="Google" id="ProtNLM"/>
    </source>
</evidence>
<proteinExistence type="predicted"/>
<comment type="caution">
    <text evidence="1">The sequence shown here is derived from an EMBL/GenBank/DDBJ whole genome shotgun (WGS) entry which is preliminary data.</text>
</comment>
<organism evidence="1 2">
    <name type="scientific">Paraferrimonas haliotis</name>
    <dbReference type="NCBI Taxonomy" id="2013866"/>
    <lineage>
        <taxon>Bacteria</taxon>
        <taxon>Pseudomonadati</taxon>
        <taxon>Pseudomonadota</taxon>
        <taxon>Gammaproteobacteria</taxon>
        <taxon>Alteromonadales</taxon>
        <taxon>Ferrimonadaceae</taxon>
        <taxon>Paraferrimonas</taxon>
    </lineage>
</organism>
<accession>A0AA37WY05</accession>